<protein>
    <submittedName>
        <fullName evidence="2">Peptidase membrane zinc metallopeptidase putative</fullName>
    </submittedName>
</protein>
<keyword evidence="1" id="KW-0472">Membrane</keyword>
<organism evidence="2 3">
    <name type="scientific">Aminomonas paucivorans DSM 12260</name>
    <dbReference type="NCBI Taxonomy" id="584708"/>
    <lineage>
        <taxon>Bacteria</taxon>
        <taxon>Thermotogati</taxon>
        <taxon>Synergistota</taxon>
        <taxon>Synergistia</taxon>
        <taxon>Synergistales</taxon>
        <taxon>Synergistaceae</taxon>
        <taxon>Aminomonas</taxon>
    </lineage>
</organism>
<accession>E3D0L3</accession>
<feature type="transmembrane region" description="Helical" evidence="1">
    <location>
        <begin position="120"/>
        <end position="142"/>
    </location>
</feature>
<gene>
    <name evidence="2" type="ORF">Apau_0603</name>
</gene>
<dbReference type="eggNOG" id="COG2738">
    <property type="taxonomic scope" value="Bacteria"/>
</dbReference>
<dbReference type="AlphaFoldDB" id="E3D0L3"/>
<dbReference type="STRING" id="584708.Apau_0603"/>
<keyword evidence="1" id="KW-1133">Transmembrane helix</keyword>
<sequence length="231" mass="25168">MFPFFDPSMIVLIPALLFAFWAQTRIQSTYSRYAEVWARKGVRAEQVSRLLLDRFNLGSIPVERIAGNLTDHYDPRGKVLRLSDSVYGNPSIAAIGVAAHEVGHAVQDLENYAPLRIRNAIVPAVNLGSMAAIPLFFIGLIFRSPTMMDLGILFFLGVIVFHLVTLPVEFDASARALRLLSDTGVLATDEIGGARAVLNAAALTYVAATVMAVAQLLRLLLLRGAFGGRDE</sequence>
<proteinExistence type="predicted"/>
<keyword evidence="1" id="KW-0812">Transmembrane</keyword>
<dbReference type="HOGENOM" id="CLU_084406_0_0_0"/>
<dbReference type="Proteomes" id="UP000005096">
    <property type="component" value="Chromosome"/>
</dbReference>
<dbReference type="RefSeq" id="WP_006300191.1">
    <property type="nucleotide sequence ID" value="NZ_CM001022.1"/>
</dbReference>
<dbReference type="PANTHER" id="PTHR36434">
    <property type="entry name" value="MEMBRANE PROTEASE YUGP-RELATED"/>
    <property type="match status" value="1"/>
</dbReference>
<dbReference type="Pfam" id="PF04298">
    <property type="entry name" value="Zn_peptidase_2"/>
    <property type="match status" value="1"/>
</dbReference>
<name>E3D0L3_9BACT</name>
<dbReference type="OrthoDB" id="9784298at2"/>
<evidence type="ECO:0000313" key="2">
    <source>
        <dbReference type="EMBL" id="EFQ23032.1"/>
    </source>
</evidence>
<reference evidence="2 3" key="1">
    <citation type="journal article" date="2010" name="Stand. Genomic Sci.">
        <title>Non-contiguous finished genome sequence of Aminomonas paucivorans type strain (GLU-3).</title>
        <authorList>
            <person name="Pitluck S."/>
            <person name="Yasawong M."/>
            <person name="Held B."/>
            <person name="Lapidus A."/>
            <person name="Nolan M."/>
            <person name="Copeland A."/>
            <person name="Lucas S."/>
            <person name="Del Rio T.G."/>
            <person name="Tice H."/>
            <person name="Cheng J.F."/>
            <person name="Chertkov O."/>
            <person name="Goodwin L."/>
            <person name="Tapia R."/>
            <person name="Han C."/>
            <person name="Liolios K."/>
            <person name="Ivanova N."/>
            <person name="Mavromatis K."/>
            <person name="Ovchinnikova G."/>
            <person name="Pati A."/>
            <person name="Chen A."/>
            <person name="Palaniappan K."/>
            <person name="Land M."/>
            <person name="Hauser L."/>
            <person name="Chang Y.J."/>
            <person name="Jeffries C.D."/>
            <person name="Pukall R."/>
            <person name="Spring S."/>
            <person name="Rohde M."/>
            <person name="Sikorski J."/>
            <person name="Goker M."/>
            <person name="Woyke T."/>
            <person name="Bristow J."/>
            <person name="Eisen J.A."/>
            <person name="Markowitz V."/>
            <person name="Hugenholtz P."/>
            <person name="Kyrpides N.C."/>
            <person name="Klenk H.P."/>
        </authorList>
    </citation>
    <scope>NUCLEOTIDE SEQUENCE [LARGE SCALE GENOMIC DNA]</scope>
    <source>
        <strain evidence="2 3">DSM 12260</strain>
    </source>
</reference>
<dbReference type="PaxDb" id="584708-Apau_0603"/>
<evidence type="ECO:0000313" key="3">
    <source>
        <dbReference type="Proteomes" id="UP000005096"/>
    </source>
</evidence>
<feature type="transmembrane region" description="Helical" evidence="1">
    <location>
        <begin position="202"/>
        <end position="221"/>
    </location>
</feature>
<dbReference type="PANTHER" id="PTHR36434:SF1">
    <property type="entry name" value="MEMBRANE PROTEASE YUGP-RELATED"/>
    <property type="match status" value="1"/>
</dbReference>
<dbReference type="InterPro" id="IPR007395">
    <property type="entry name" value="Zn_peptidase_2"/>
</dbReference>
<feature type="transmembrane region" description="Helical" evidence="1">
    <location>
        <begin position="149"/>
        <end position="168"/>
    </location>
</feature>
<evidence type="ECO:0000256" key="1">
    <source>
        <dbReference type="SAM" id="Phobius"/>
    </source>
</evidence>
<dbReference type="EMBL" id="CM001022">
    <property type="protein sequence ID" value="EFQ23032.1"/>
    <property type="molecule type" value="Genomic_DNA"/>
</dbReference>
<keyword evidence="3" id="KW-1185">Reference proteome</keyword>